<keyword evidence="2" id="KW-1185">Reference proteome</keyword>
<reference evidence="1 2" key="1">
    <citation type="submission" date="2024-10" db="EMBL/GenBank/DDBJ databases">
        <title>Updated reference genomes for cyclostephanoid diatoms.</title>
        <authorList>
            <person name="Roberts W.R."/>
            <person name="Alverson A.J."/>
        </authorList>
    </citation>
    <scope>NUCLEOTIDE SEQUENCE [LARGE SCALE GENOMIC DNA]</scope>
    <source>
        <strain evidence="1 2">AJA276-08</strain>
    </source>
</reference>
<gene>
    <name evidence="1" type="ORF">ACHAW5_001167</name>
</gene>
<name>A0ABD3MRU0_9STRA</name>
<comment type="caution">
    <text evidence="1">The sequence shown here is derived from an EMBL/GenBank/DDBJ whole genome shotgun (WGS) entry which is preliminary data.</text>
</comment>
<evidence type="ECO:0000313" key="1">
    <source>
        <dbReference type="EMBL" id="KAL3766498.1"/>
    </source>
</evidence>
<proteinExistence type="predicted"/>
<accession>A0ABD3MRU0</accession>
<organism evidence="1 2">
    <name type="scientific">Stephanodiscus triporus</name>
    <dbReference type="NCBI Taxonomy" id="2934178"/>
    <lineage>
        <taxon>Eukaryota</taxon>
        <taxon>Sar</taxon>
        <taxon>Stramenopiles</taxon>
        <taxon>Ochrophyta</taxon>
        <taxon>Bacillariophyta</taxon>
        <taxon>Coscinodiscophyceae</taxon>
        <taxon>Thalassiosirophycidae</taxon>
        <taxon>Stephanodiscales</taxon>
        <taxon>Stephanodiscaceae</taxon>
        <taxon>Stephanodiscus</taxon>
    </lineage>
</organism>
<dbReference type="Proteomes" id="UP001530315">
    <property type="component" value="Unassembled WGS sequence"/>
</dbReference>
<dbReference type="EMBL" id="JALLAZ020001729">
    <property type="protein sequence ID" value="KAL3766498.1"/>
    <property type="molecule type" value="Genomic_DNA"/>
</dbReference>
<evidence type="ECO:0000313" key="2">
    <source>
        <dbReference type="Proteomes" id="UP001530315"/>
    </source>
</evidence>
<sequence>MKRMCIMPAILACTSCGAFDPTTFFRRHGTAHVAETMITSVERAGGRDRRMTTAAATSATTLSTTKADFVDSLDRPYDLNGEGAVRTSLLDDVIRGNDGLADPGSSESFASVAPGTWRVVYAPHMTAITSSSSSRLNTY</sequence>
<dbReference type="AlphaFoldDB" id="A0ABD3MRU0"/>
<evidence type="ECO:0008006" key="3">
    <source>
        <dbReference type="Google" id="ProtNLM"/>
    </source>
</evidence>
<protein>
    <recommendedName>
        <fullName evidence="3">C2H2-type domain-containing protein</fullName>
    </recommendedName>
</protein>